<dbReference type="GO" id="GO:0030245">
    <property type="term" value="P:cellulose catabolic process"/>
    <property type="evidence" value="ECO:0007669"/>
    <property type="project" value="UniProtKB-KW"/>
</dbReference>
<evidence type="ECO:0000256" key="9">
    <source>
        <dbReference type="PIRSR" id="PIRSR617736-1"/>
    </source>
</evidence>
<dbReference type="Proteomes" id="UP000236728">
    <property type="component" value="Unassembled WGS sequence"/>
</dbReference>
<gene>
    <name evidence="13" type="ORF">SAMN05421819_0977</name>
</gene>
<reference evidence="13 14" key="1">
    <citation type="submission" date="2016-10" db="EMBL/GenBank/DDBJ databases">
        <authorList>
            <person name="de Groot N.N."/>
        </authorList>
    </citation>
    <scope>NUCLEOTIDE SEQUENCE [LARGE SCALE GENOMIC DNA]</scope>
    <source>
        <strain evidence="13 14">DSM 22489</strain>
    </source>
</reference>
<feature type="binding site" evidence="10">
    <location>
        <position position="435"/>
    </location>
    <ligand>
        <name>substrate</name>
    </ligand>
</feature>
<evidence type="ECO:0000256" key="5">
    <source>
        <dbReference type="ARBA" id="ARBA00023001"/>
    </source>
</evidence>
<sequence length="483" mass="53248">MKGFWTRREFARLLGSAAAVPAVSQALAEEKPSEPHGPDGIPAGFLWGAATASYQVEGAVHEGGRGASIWDTFSHTPGKVQNGDTGDVADDFFHRYRDDVQLMKRMGLQAFRFSVAWPRVFPSGSGTPLVQGLDFYKKLVDELHANGIEPFCTLYHWDLPQALQDNGGWENPDTARHLADYEGYVAGELSRAGVRHFFTMNEIRTFAELGYGNGTHAPGLAVGRKRLAQLTHTILMGHGLSVQAIRAHSATGVRVGLCENPVAPVPATLEPEDVRAAALAMREENAAYLTAILEGRYTEKYLRRLEDDAPRFTADEMRTISSPLDAVGLNFYTSTYVRSAPGGYEVLPTPSDFPHTASTWLTVSPECMHWGPRLVQELWQPKTIYITENGCSAADTMTSRGEVLDTGRVMYLRNCLGQMRQAIRNGAAVKGYFVWSLLDNFEWADGYSKRFGVVYVDYGNQTRTPKLSAQFYSSMIASNGADL</sequence>
<comment type="catalytic activity">
    <reaction evidence="1 11">
        <text>Hydrolysis of terminal, non-reducing beta-D-glucosyl residues with release of beta-D-glucose.</text>
        <dbReference type="EC" id="3.2.1.21"/>
    </reaction>
</comment>
<feature type="active site" description="Nucleophile" evidence="9">
    <location>
        <position position="388"/>
    </location>
</feature>
<keyword evidence="7 11" id="KW-0326">Glycosidase</keyword>
<dbReference type="NCBIfam" id="TIGR03356">
    <property type="entry name" value="BGL"/>
    <property type="match status" value="1"/>
</dbReference>
<keyword evidence="12" id="KW-0732">Signal</keyword>
<evidence type="ECO:0000256" key="7">
    <source>
        <dbReference type="ARBA" id="ARBA00023295"/>
    </source>
</evidence>
<dbReference type="Pfam" id="PF00232">
    <property type="entry name" value="Glyco_hydro_1"/>
    <property type="match status" value="1"/>
</dbReference>
<dbReference type="InterPro" id="IPR017736">
    <property type="entry name" value="Glyco_hydro_1_beta-glucosidase"/>
</dbReference>
<dbReference type="GO" id="GO:0008422">
    <property type="term" value="F:beta-glucosidase activity"/>
    <property type="evidence" value="ECO:0007669"/>
    <property type="project" value="UniProtKB-EC"/>
</dbReference>
<dbReference type="Gene3D" id="3.20.20.80">
    <property type="entry name" value="Glycosidases"/>
    <property type="match status" value="1"/>
</dbReference>
<dbReference type="PANTHER" id="PTHR10353:SF36">
    <property type="entry name" value="LP05116P"/>
    <property type="match status" value="1"/>
</dbReference>
<feature type="chain" id="PRO_5009286040" description="Beta-glucosidase" evidence="12">
    <location>
        <begin position="29"/>
        <end position="483"/>
    </location>
</feature>
<evidence type="ECO:0000256" key="12">
    <source>
        <dbReference type="SAM" id="SignalP"/>
    </source>
</evidence>
<dbReference type="SUPFAM" id="SSF51445">
    <property type="entry name" value="(Trans)glycosidases"/>
    <property type="match status" value="1"/>
</dbReference>
<evidence type="ECO:0000256" key="8">
    <source>
        <dbReference type="ARBA" id="ARBA00023326"/>
    </source>
</evidence>
<dbReference type="AlphaFoldDB" id="A0A1H5UDC4"/>
<evidence type="ECO:0000313" key="13">
    <source>
        <dbReference type="EMBL" id="SEF73103.1"/>
    </source>
</evidence>
<feature type="signal peptide" evidence="12">
    <location>
        <begin position="1"/>
        <end position="28"/>
    </location>
</feature>
<feature type="binding site" evidence="10">
    <location>
        <position position="55"/>
    </location>
    <ligand>
        <name>substrate</name>
    </ligand>
</feature>
<evidence type="ECO:0000256" key="3">
    <source>
        <dbReference type="ARBA" id="ARBA00012744"/>
    </source>
</evidence>
<feature type="binding site" evidence="10">
    <location>
        <position position="201"/>
    </location>
    <ligand>
        <name>substrate</name>
    </ligand>
</feature>
<dbReference type="PRINTS" id="PR00131">
    <property type="entry name" value="GLHYDRLASE1"/>
</dbReference>
<keyword evidence="14" id="KW-1185">Reference proteome</keyword>
<evidence type="ECO:0000256" key="1">
    <source>
        <dbReference type="ARBA" id="ARBA00000448"/>
    </source>
</evidence>
<evidence type="ECO:0000256" key="4">
    <source>
        <dbReference type="ARBA" id="ARBA00022801"/>
    </source>
</evidence>
<proteinExistence type="inferred from homology"/>
<dbReference type="InterPro" id="IPR017853">
    <property type="entry name" value="GH"/>
</dbReference>
<dbReference type="InterPro" id="IPR033132">
    <property type="entry name" value="GH_1_N_CS"/>
</dbReference>
<keyword evidence="5" id="KW-0136">Cellulose degradation</keyword>
<dbReference type="EC" id="3.2.1.21" evidence="3 11"/>
<protein>
    <recommendedName>
        <fullName evidence="3 11">Beta-glucosidase</fullName>
        <ecNumber evidence="3 11">3.2.1.21</ecNumber>
    </recommendedName>
</protein>
<evidence type="ECO:0000256" key="2">
    <source>
        <dbReference type="ARBA" id="ARBA00010838"/>
    </source>
</evidence>
<dbReference type="FunFam" id="3.20.20.80:FF:000004">
    <property type="entry name" value="Beta-glucosidase 6-phospho-beta-glucosidase"/>
    <property type="match status" value="1"/>
</dbReference>
<dbReference type="InterPro" id="IPR001360">
    <property type="entry name" value="Glyco_hydro_1"/>
</dbReference>
<feature type="binding site" evidence="10">
    <location>
        <position position="332"/>
    </location>
    <ligand>
        <name>substrate</name>
    </ligand>
</feature>
<accession>A0A1H5UDC4</accession>
<name>A0A1H5UDC4_9BACT</name>
<dbReference type="PANTHER" id="PTHR10353">
    <property type="entry name" value="GLYCOSYL HYDROLASE"/>
    <property type="match status" value="1"/>
</dbReference>
<keyword evidence="4 11" id="KW-0378">Hydrolase</keyword>
<feature type="active site" description="Proton donor" evidence="9">
    <location>
        <position position="202"/>
    </location>
</feature>
<dbReference type="EMBL" id="FNVA01000001">
    <property type="protein sequence ID" value="SEF73103.1"/>
    <property type="molecule type" value="Genomic_DNA"/>
</dbReference>
<dbReference type="RefSeq" id="WP_103931825.1">
    <property type="nucleotide sequence ID" value="NZ_FNVA01000001.1"/>
</dbReference>
<evidence type="ECO:0000256" key="11">
    <source>
        <dbReference type="RuleBase" id="RU361175"/>
    </source>
</evidence>
<keyword evidence="8" id="KW-0624">Polysaccharide degradation</keyword>
<evidence type="ECO:0000256" key="10">
    <source>
        <dbReference type="PIRSR" id="PIRSR617736-2"/>
    </source>
</evidence>
<feature type="binding site" evidence="10">
    <location>
        <position position="156"/>
    </location>
    <ligand>
        <name>substrate</name>
    </ligand>
</feature>
<dbReference type="GO" id="GO:0005829">
    <property type="term" value="C:cytosol"/>
    <property type="evidence" value="ECO:0007669"/>
    <property type="project" value="TreeGrafter"/>
</dbReference>
<comment type="similarity">
    <text evidence="2 11">Belongs to the glycosyl hydrolase 1 family.</text>
</comment>
<evidence type="ECO:0000313" key="14">
    <source>
        <dbReference type="Proteomes" id="UP000236728"/>
    </source>
</evidence>
<organism evidence="13 14">
    <name type="scientific">Bryocella elongata</name>
    <dbReference type="NCBI Taxonomy" id="863522"/>
    <lineage>
        <taxon>Bacteria</taxon>
        <taxon>Pseudomonadati</taxon>
        <taxon>Acidobacteriota</taxon>
        <taxon>Terriglobia</taxon>
        <taxon>Terriglobales</taxon>
        <taxon>Acidobacteriaceae</taxon>
        <taxon>Bryocella</taxon>
    </lineage>
</organism>
<feature type="binding site" evidence="10">
    <location>
        <begin position="442"/>
        <end position="443"/>
    </location>
    <ligand>
        <name>substrate</name>
    </ligand>
</feature>
<dbReference type="OrthoDB" id="2339329at2"/>
<evidence type="ECO:0000256" key="6">
    <source>
        <dbReference type="ARBA" id="ARBA00023277"/>
    </source>
</evidence>
<keyword evidence="6" id="KW-0119">Carbohydrate metabolism</keyword>
<dbReference type="PROSITE" id="PS00653">
    <property type="entry name" value="GLYCOSYL_HYDROL_F1_2"/>
    <property type="match status" value="1"/>
</dbReference>